<proteinExistence type="inferred from homology"/>
<dbReference type="EC" id="1.-.-.-" evidence="8"/>
<dbReference type="GO" id="GO:0050661">
    <property type="term" value="F:NADP binding"/>
    <property type="evidence" value="ECO:0007669"/>
    <property type="project" value="InterPro"/>
</dbReference>
<dbReference type="FunFam" id="3.50.50.60:FF:000138">
    <property type="entry name" value="Flavin-containing monooxygenase"/>
    <property type="match status" value="1"/>
</dbReference>
<dbReference type="Proteomes" id="UP000479190">
    <property type="component" value="Unassembled WGS sequence"/>
</dbReference>
<dbReference type="GO" id="GO:0004499">
    <property type="term" value="F:N,N-dimethylaniline monooxygenase activity"/>
    <property type="evidence" value="ECO:0007669"/>
    <property type="project" value="InterPro"/>
</dbReference>
<keyword evidence="10" id="KW-1185">Reference proteome</keyword>
<evidence type="ECO:0000256" key="2">
    <source>
        <dbReference type="ARBA" id="ARBA00009183"/>
    </source>
</evidence>
<evidence type="ECO:0000256" key="3">
    <source>
        <dbReference type="ARBA" id="ARBA00022630"/>
    </source>
</evidence>
<dbReference type="InterPro" id="IPR036188">
    <property type="entry name" value="FAD/NAD-bd_sf"/>
</dbReference>
<dbReference type="InterPro" id="IPR000960">
    <property type="entry name" value="Flavin_mOase"/>
</dbReference>
<sequence>MPSGKMRVAVIGGGVAGLVVARHVVARPELYDVCLFEQTDKIGGTWVYTDETELDRNGLPVHSSMYKNLRTNLPKEIMQIPDFPFAEKKGPSFVHHSVIRQYLEDYAQHFELYPHIKLNHLIEHVEPEKLANGQVIWQVSYLDLATRIRERRTFDAVFLCNGHYTVGNVPEIEGVESFPGAKIHSHQYRQPEQYAGKSVCILGASWSGIDICLEVHKHARRVYISHNLAQELDVKIASNVDERPGIERCEGSTFYFRDGSSAQVDVLIYCTGYHFTYPFLSDKVRLSTEDNHVEPIYKHLVHMDWPSLFFMGLPAIVIPFPMFHVQAQFLLAVLEGRARLPPRELMYQEYEAEKQSLLKEGVALRHINKMCKRQWAYYDEIAKAAGCPAFKPVVRKIYEHCNKMRDMDFTTYKNYMYRIVDDENFEVAPCKGLC</sequence>
<gene>
    <name evidence="9" type="ORF">TBRA_LOCUS13126</name>
</gene>
<dbReference type="Gene3D" id="3.50.50.60">
    <property type="entry name" value="FAD/NAD(P)-binding domain"/>
    <property type="match status" value="2"/>
</dbReference>
<evidence type="ECO:0000256" key="5">
    <source>
        <dbReference type="ARBA" id="ARBA00022857"/>
    </source>
</evidence>
<evidence type="ECO:0000256" key="7">
    <source>
        <dbReference type="ARBA" id="ARBA00023033"/>
    </source>
</evidence>
<dbReference type="InterPro" id="IPR020946">
    <property type="entry name" value="Flavin_mOase-like"/>
</dbReference>
<keyword evidence="6 8" id="KW-0560">Oxidoreductase</keyword>
<evidence type="ECO:0000313" key="9">
    <source>
        <dbReference type="EMBL" id="CAB0041458.1"/>
    </source>
</evidence>
<dbReference type="SUPFAM" id="SSF51905">
    <property type="entry name" value="FAD/NAD(P)-binding domain"/>
    <property type="match status" value="2"/>
</dbReference>
<dbReference type="EMBL" id="CADCXV010001116">
    <property type="protein sequence ID" value="CAB0041458.1"/>
    <property type="molecule type" value="Genomic_DNA"/>
</dbReference>
<name>A0A6H5IV33_9HYME</name>
<dbReference type="PANTHER" id="PTHR23023">
    <property type="entry name" value="DIMETHYLANILINE MONOOXYGENASE"/>
    <property type="match status" value="1"/>
</dbReference>
<organism evidence="9 10">
    <name type="scientific">Trichogramma brassicae</name>
    <dbReference type="NCBI Taxonomy" id="86971"/>
    <lineage>
        <taxon>Eukaryota</taxon>
        <taxon>Metazoa</taxon>
        <taxon>Ecdysozoa</taxon>
        <taxon>Arthropoda</taxon>
        <taxon>Hexapoda</taxon>
        <taxon>Insecta</taxon>
        <taxon>Pterygota</taxon>
        <taxon>Neoptera</taxon>
        <taxon>Endopterygota</taxon>
        <taxon>Hymenoptera</taxon>
        <taxon>Apocrita</taxon>
        <taxon>Proctotrupomorpha</taxon>
        <taxon>Chalcidoidea</taxon>
        <taxon>Trichogrammatidae</taxon>
        <taxon>Trichogramma</taxon>
    </lineage>
</organism>
<protein>
    <recommendedName>
        <fullName evidence="8">Flavin-containing monooxygenase</fullName>
        <ecNumber evidence="8">1.-.-.-</ecNumber>
    </recommendedName>
</protein>
<evidence type="ECO:0000256" key="6">
    <source>
        <dbReference type="ARBA" id="ARBA00023002"/>
    </source>
</evidence>
<keyword evidence="5" id="KW-0521">NADP</keyword>
<dbReference type="InterPro" id="IPR050346">
    <property type="entry name" value="FMO-like"/>
</dbReference>
<dbReference type="PIRSF" id="PIRSF000332">
    <property type="entry name" value="FMO"/>
    <property type="match status" value="1"/>
</dbReference>
<evidence type="ECO:0000313" key="10">
    <source>
        <dbReference type="Proteomes" id="UP000479190"/>
    </source>
</evidence>
<keyword evidence="7 8" id="KW-0503">Monooxygenase</keyword>
<dbReference type="PRINTS" id="PR00370">
    <property type="entry name" value="FMOXYGENASE"/>
</dbReference>
<evidence type="ECO:0000256" key="1">
    <source>
        <dbReference type="ARBA" id="ARBA00001974"/>
    </source>
</evidence>
<keyword evidence="3 8" id="KW-0285">Flavoprotein</keyword>
<dbReference type="OrthoDB" id="66881at2759"/>
<reference evidence="9 10" key="1">
    <citation type="submission" date="2020-02" db="EMBL/GenBank/DDBJ databases">
        <authorList>
            <person name="Ferguson B K."/>
        </authorList>
    </citation>
    <scope>NUCLEOTIDE SEQUENCE [LARGE SCALE GENOMIC DNA]</scope>
</reference>
<comment type="similarity">
    <text evidence="2 8">Belongs to the FMO family.</text>
</comment>
<comment type="cofactor">
    <cofactor evidence="1 8">
        <name>FAD</name>
        <dbReference type="ChEBI" id="CHEBI:57692"/>
    </cofactor>
</comment>
<keyword evidence="4 8" id="KW-0274">FAD</keyword>
<evidence type="ECO:0000256" key="8">
    <source>
        <dbReference type="RuleBase" id="RU361177"/>
    </source>
</evidence>
<dbReference type="AlphaFoldDB" id="A0A6H5IV33"/>
<accession>A0A6H5IV33</accession>
<dbReference type="GO" id="GO:0050660">
    <property type="term" value="F:flavin adenine dinucleotide binding"/>
    <property type="evidence" value="ECO:0007669"/>
    <property type="project" value="InterPro"/>
</dbReference>
<dbReference type="Pfam" id="PF00743">
    <property type="entry name" value="FMO-like"/>
    <property type="match status" value="2"/>
</dbReference>
<evidence type="ECO:0000256" key="4">
    <source>
        <dbReference type="ARBA" id="ARBA00022827"/>
    </source>
</evidence>